<evidence type="ECO:0000256" key="1">
    <source>
        <dbReference type="SAM" id="Phobius"/>
    </source>
</evidence>
<dbReference type="EMBL" id="LN879430">
    <property type="protein sequence ID" value="CUH93846.1"/>
    <property type="molecule type" value="Genomic_DNA"/>
</dbReference>
<evidence type="ECO:0000313" key="3">
    <source>
        <dbReference type="Proteomes" id="UP000196053"/>
    </source>
</evidence>
<protein>
    <submittedName>
        <fullName evidence="2">Uncharacterized protein</fullName>
    </submittedName>
</protein>
<sequence>MNTTWIVILIIVAVIIGVFVGLYFLGKKLQTRQEEAEAQMKAAAQTFSILVIDKKKMKLSEANLPKMVLEQTPKYLRRSKVPIVKAKIGPKVMSMMCDPKVFEIIPVKKEVKAVISGIYITGVKGLRSNLETKQKKGFFGKIKDKFSKKDK</sequence>
<dbReference type="Proteomes" id="UP000196053">
    <property type="component" value="Chromosome I"/>
</dbReference>
<accession>A0A0K8J885</accession>
<dbReference type="OrthoDB" id="1828236at2"/>
<reference evidence="3" key="1">
    <citation type="submission" date="2015-09" db="EMBL/GenBank/DDBJ databases">
        <authorList>
            <person name="Wibberg D."/>
        </authorList>
    </citation>
    <scope>NUCLEOTIDE SEQUENCE [LARGE SCALE GENOMIC DNA]</scope>
    <source>
        <strain evidence="3">SD1D</strain>
    </source>
</reference>
<feature type="transmembrane region" description="Helical" evidence="1">
    <location>
        <begin position="6"/>
        <end position="25"/>
    </location>
</feature>
<evidence type="ECO:0000313" key="2">
    <source>
        <dbReference type="EMBL" id="CUH93846.1"/>
    </source>
</evidence>
<proteinExistence type="predicted"/>
<dbReference type="RefSeq" id="WP_058259059.1">
    <property type="nucleotide sequence ID" value="NZ_DUPS01000059.1"/>
</dbReference>
<keyword evidence="3" id="KW-1185">Reference proteome</keyword>
<dbReference type="KEGG" id="hsd:SD1D_2334"/>
<keyword evidence="1" id="KW-0472">Membrane</keyword>
<keyword evidence="1" id="KW-0812">Transmembrane</keyword>
<gene>
    <name evidence="2" type="ORF">SD1D_2334</name>
</gene>
<organism evidence="2 3">
    <name type="scientific">Herbinix luporum</name>
    <dbReference type="NCBI Taxonomy" id="1679721"/>
    <lineage>
        <taxon>Bacteria</taxon>
        <taxon>Bacillati</taxon>
        <taxon>Bacillota</taxon>
        <taxon>Clostridia</taxon>
        <taxon>Lachnospirales</taxon>
        <taxon>Lachnospiraceae</taxon>
        <taxon>Herbinix</taxon>
    </lineage>
</organism>
<name>A0A0K8J885_9FIRM</name>
<keyword evidence="1" id="KW-1133">Transmembrane helix</keyword>
<dbReference type="AlphaFoldDB" id="A0A0K8J885"/>